<keyword evidence="2" id="KW-0863">Zinc-finger</keyword>
<dbReference type="PANTHER" id="PTHR33823">
    <property type="entry name" value="RNA POLYMERASE-BINDING TRANSCRIPTION FACTOR DKSA-RELATED"/>
    <property type="match status" value="1"/>
</dbReference>
<keyword evidence="3" id="KW-0862">Zinc</keyword>
<dbReference type="Pfam" id="PF01258">
    <property type="entry name" value="zf-dskA_traR"/>
    <property type="match status" value="1"/>
</dbReference>
<name>A0ABQ1E6V3_9CLOT</name>
<sequence>MDRKDYDRYRIKLNNEKERVLGIIEQLKENEAVDSYAEMASELSFYDNHPADLASETFDFERGKALKGNEREILSKIEESLQSLDQGKYGVCKKCGVEISKERLDFLPYAQYCIKCQNVIGSIKEYRSNKRPIEEDVIGNPFGNGYNDYNEYEKVGFDAEDSFQAVDSYNRLQNRFDVYDDDDMYVEPVEKVSNEQYKNQLPD</sequence>
<gene>
    <name evidence="6" type="ORF">CSC2_10160</name>
</gene>
<reference evidence="6 7" key="1">
    <citation type="journal article" date="2021" name="Int. J. Syst. Evol. Microbiol.">
        <title>Clostridium zeae sp. nov., isolated from corn silage.</title>
        <authorList>
            <person name="Kobayashi H."/>
            <person name="Tanizawa Y."/>
            <person name="Yagura M."/>
            <person name="Sakamoto M."/>
            <person name="Ohkuma M."/>
            <person name="Tohno M."/>
        </authorList>
    </citation>
    <scope>NUCLEOTIDE SEQUENCE [LARGE SCALE GENOMIC DNA]</scope>
    <source>
        <strain evidence="6 7">CSC2</strain>
    </source>
</reference>
<keyword evidence="1" id="KW-0479">Metal-binding</keyword>
<dbReference type="NCBIfam" id="TIGR02890">
    <property type="entry name" value="bacill_yteA"/>
    <property type="match status" value="1"/>
</dbReference>
<dbReference type="SUPFAM" id="SSF109635">
    <property type="entry name" value="DnaK suppressor protein DksA, alpha-hairpin domain"/>
    <property type="match status" value="1"/>
</dbReference>
<dbReference type="InterPro" id="IPR000962">
    <property type="entry name" value="Znf_DskA_TraR"/>
</dbReference>
<evidence type="ECO:0000256" key="4">
    <source>
        <dbReference type="PROSITE-ProRule" id="PRU00510"/>
    </source>
</evidence>
<evidence type="ECO:0000256" key="3">
    <source>
        <dbReference type="ARBA" id="ARBA00022833"/>
    </source>
</evidence>
<organism evidence="6 7">
    <name type="scientific">Clostridium zeae</name>
    <dbReference type="NCBI Taxonomy" id="2759022"/>
    <lineage>
        <taxon>Bacteria</taxon>
        <taxon>Bacillati</taxon>
        <taxon>Bacillota</taxon>
        <taxon>Clostridia</taxon>
        <taxon>Eubacteriales</taxon>
        <taxon>Clostridiaceae</taxon>
        <taxon>Clostridium</taxon>
    </lineage>
</organism>
<dbReference type="Gene3D" id="1.20.120.910">
    <property type="entry name" value="DksA, coiled-coil domain"/>
    <property type="match status" value="1"/>
</dbReference>
<dbReference type="Proteomes" id="UP000663802">
    <property type="component" value="Unassembled WGS sequence"/>
</dbReference>
<feature type="zinc finger region" description="dksA C4-type" evidence="4">
    <location>
        <begin position="92"/>
        <end position="116"/>
    </location>
</feature>
<accession>A0ABQ1E6V3</accession>
<dbReference type="RefSeq" id="WP_206868466.1">
    <property type="nucleotide sequence ID" value="NZ_BMBA01000001.1"/>
</dbReference>
<evidence type="ECO:0000256" key="1">
    <source>
        <dbReference type="ARBA" id="ARBA00022723"/>
    </source>
</evidence>
<dbReference type="EMBL" id="BMBA01000001">
    <property type="protein sequence ID" value="GFZ30490.1"/>
    <property type="molecule type" value="Genomic_DNA"/>
</dbReference>
<dbReference type="SUPFAM" id="SSF57716">
    <property type="entry name" value="Glucocorticoid receptor-like (DNA-binding domain)"/>
    <property type="match status" value="1"/>
</dbReference>
<comment type="caution">
    <text evidence="6">The sequence shown here is derived from an EMBL/GenBank/DDBJ whole genome shotgun (WGS) entry which is preliminary data.</text>
</comment>
<dbReference type="PROSITE" id="PS51128">
    <property type="entry name" value="ZF_DKSA_2"/>
    <property type="match status" value="1"/>
</dbReference>
<keyword evidence="7" id="KW-1185">Reference proteome</keyword>
<evidence type="ECO:0000256" key="2">
    <source>
        <dbReference type="ARBA" id="ARBA00022771"/>
    </source>
</evidence>
<proteinExistence type="predicted"/>
<evidence type="ECO:0000313" key="6">
    <source>
        <dbReference type="EMBL" id="GFZ30490.1"/>
    </source>
</evidence>
<protein>
    <submittedName>
        <fullName evidence="6">Molecular chaperone DnaK</fullName>
    </submittedName>
</protein>
<evidence type="ECO:0000313" key="7">
    <source>
        <dbReference type="Proteomes" id="UP000663802"/>
    </source>
</evidence>
<dbReference type="PANTHER" id="PTHR33823:SF4">
    <property type="entry name" value="GENERAL STRESS PROTEIN 16O"/>
    <property type="match status" value="1"/>
</dbReference>
<feature type="domain" description="Zinc finger DksA/TraR C4-type" evidence="5">
    <location>
        <begin position="87"/>
        <end position="118"/>
    </location>
</feature>
<evidence type="ECO:0000259" key="5">
    <source>
        <dbReference type="Pfam" id="PF01258"/>
    </source>
</evidence>
<dbReference type="InterPro" id="IPR037187">
    <property type="entry name" value="DnaK_N"/>
</dbReference>
<dbReference type="InterPro" id="IPR014240">
    <property type="entry name" value="YteA"/>
</dbReference>